<sequence length="290" mass="32565">MLFQQGERLGQVFGGTRMQCCLCSEAPDLISHLFFQCPFTISIWFGSKWQVRTDSLPNLDGRELVSWILSTPQLAHCDTEVKRQFTLFGAVVCDKVWKARNGVFYNGDNADPRIVLSQVNTVIAEFTSVENQLVGDSNHVGSLESTNLQRHNLSINGVRIYVDAAFKNGRGTAAIVSRDSNNRILDLVTDSFEASSPLEAEGHALKMGIQLCQGRNWEECSIFSDCQVWVKAVERRKVHTWQLAWLCLSVFNLLSTVHVNVYWTPRVCNKSAHALANWAFRLNLSGPLSI</sequence>
<dbReference type="GO" id="GO:0003676">
    <property type="term" value="F:nucleic acid binding"/>
    <property type="evidence" value="ECO:0007669"/>
    <property type="project" value="InterPro"/>
</dbReference>
<accession>A0A2P5F0R2</accession>
<reference evidence="3" key="1">
    <citation type="submission" date="2016-06" db="EMBL/GenBank/DDBJ databases">
        <title>Parallel loss of symbiosis genes in relatives of nitrogen-fixing non-legume Parasponia.</title>
        <authorList>
            <person name="Van Velzen R."/>
            <person name="Holmer R."/>
            <person name="Bu F."/>
            <person name="Rutten L."/>
            <person name="Van Zeijl A."/>
            <person name="Liu W."/>
            <person name="Santuari L."/>
            <person name="Cao Q."/>
            <person name="Sharma T."/>
            <person name="Shen D."/>
            <person name="Roswanjaya Y."/>
            <person name="Wardhani T."/>
            <person name="Kalhor M.S."/>
            <person name="Jansen J."/>
            <person name="Van den Hoogen J."/>
            <person name="Gungor B."/>
            <person name="Hartog M."/>
            <person name="Hontelez J."/>
            <person name="Verver J."/>
            <person name="Yang W.-C."/>
            <person name="Schijlen E."/>
            <person name="Repin R."/>
            <person name="Schilthuizen M."/>
            <person name="Schranz E."/>
            <person name="Heidstra R."/>
            <person name="Miyata K."/>
            <person name="Fedorova E."/>
            <person name="Kohlen W."/>
            <person name="Bisseling T."/>
            <person name="Smit S."/>
            <person name="Geurts R."/>
        </authorList>
    </citation>
    <scope>NUCLEOTIDE SEQUENCE [LARGE SCALE GENOMIC DNA]</scope>
    <source>
        <strain evidence="3">cv. RG33-2</strain>
    </source>
</reference>
<organism evidence="2 3">
    <name type="scientific">Trema orientale</name>
    <name type="common">Charcoal tree</name>
    <name type="synonym">Celtis orientalis</name>
    <dbReference type="NCBI Taxonomy" id="63057"/>
    <lineage>
        <taxon>Eukaryota</taxon>
        <taxon>Viridiplantae</taxon>
        <taxon>Streptophyta</taxon>
        <taxon>Embryophyta</taxon>
        <taxon>Tracheophyta</taxon>
        <taxon>Spermatophyta</taxon>
        <taxon>Magnoliopsida</taxon>
        <taxon>eudicotyledons</taxon>
        <taxon>Gunneridae</taxon>
        <taxon>Pentapetalae</taxon>
        <taxon>rosids</taxon>
        <taxon>fabids</taxon>
        <taxon>Rosales</taxon>
        <taxon>Cannabaceae</taxon>
        <taxon>Trema</taxon>
    </lineage>
</organism>
<dbReference type="STRING" id="63057.A0A2P5F0R2"/>
<dbReference type="InterPro" id="IPR002156">
    <property type="entry name" value="RNaseH_domain"/>
</dbReference>
<dbReference type="InterPro" id="IPR036397">
    <property type="entry name" value="RNaseH_sf"/>
</dbReference>
<evidence type="ECO:0000313" key="2">
    <source>
        <dbReference type="EMBL" id="PON91371.1"/>
    </source>
</evidence>
<dbReference type="Pfam" id="PF13456">
    <property type="entry name" value="RVT_3"/>
    <property type="match status" value="1"/>
</dbReference>
<gene>
    <name evidence="2" type="ORF">TorRG33x02_129340</name>
</gene>
<evidence type="ECO:0000313" key="3">
    <source>
        <dbReference type="Proteomes" id="UP000237000"/>
    </source>
</evidence>
<protein>
    <submittedName>
        <fullName evidence="2">Ribonuclease H-like domain containing protein</fullName>
    </submittedName>
</protein>
<dbReference type="CDD" id="cd06222">
    <property type="entry name" value="RNase_H_like"/>
    <property type="match status" value="1"/>
</dbReference>
<dbReference type="PANTHER" id="PTHR34146">
    <property type="entry name" value="POLYNUCLEOTIDYL TRANSFERASE, RIBONUCLEASE H-LIKE SUPERFAMILY PROTEIN-RELATED"/>
    <property type="match status" value="1"/>
</dbReference>
<keyword evidence="3" id="KW-1185">Reference proteome</keyword>
<dbReference type="InParanoid" id="A0A2P5F0R2"/>
<dbReference type="InterPro" id="IPR044730">
    <property type="entry name" value="RNase_H-like_dom_plant"/>
</dbReference>
<dbReference type="EMBL" id="JXTC01000075">
    <property type="protein sequence ID" value="PON91371.1"/>
    <property type="molecule type" value="Genomic_DNA"/>
</dbReference>
<dbReference type="InterPro" id="IPR012337">
    <property type="entry name" value="RNaseH-like_sf"/>
</dbReference>
<proteinExistence type="predicted"/>
<dbReference type="Gene3D" id="3.30.420.10">
    <property type="entry name" value="Ribonuclease H-like superfamily/Ribonuclease H"/>
    <property type="match status" value="1"/>
</dbReference>
<dbReference type="Proteomes" id="UP000237000">
    <property type="component" value="Unassembled WGS sequence"/>
</dbReference>
<dbReference type="PANTHER" id="PTHR34146:SF3">
    <property type="entry name" value="POLYNUCLEOTIDYL TRANSFERASE, RIBONUCLEASE H-LIKE SUPERFAMILY PROTEIN"/>
    <property type="match status" value="1"/>
</dbReference>
<evidence type="ECO:0000259" key="1">
    <source>
        <dbReference type="Pfam" id="PF13456"/>
    </source>
</evidence>
<dbReference type="SUPFAM" id="SSF53098">
    <property type="entry name" value="Ribonuclease H-like"/>
    <property type="match status" value="1"/>
</dbReference>
<dbReference type="GO" id="GO:0004523">
    <property type="term" value="F:RNA-DNA hybrid ribonuclease activity"/>
    <property type="evidence" value="ECO:0007669"/>
    <property type="project" value="InterPro"/>
</dbReference>
<name>A0A2P5F0R2_TREOI</name>
<dbReference type="AlphaFoldDB" id="A0A2P5F0R2"/>
<comment type="caution">
    <text evidence="2">The sequence shown here is derived from an EMBL/GenBank/DDBJ whole genome shotgun (WGS) entry which is preliminary data.</text>
</comment>
<dbReference type="OrthoDB" id="1436421at2759"/>
<feature type="domain" description="RNase H type-1" evidence="1">
    <location>
        <begin position="163"/>
        <end position="279"/>
    </location>
</feature>